<feature type="region of interest" description="Disordered" evidence="1">
    <location>
        <begin position="1"/>
        <end position="36"/>
    </location>
</feature>
<protein>
    <submittedName>
        <fullName evidence="2">Uncharacterized protein</fullName>
    </submittedName>
</protein>
<sequence length="61" mass="6615">MCRQLPQRRVPGVPPDHGIALTSTPPADGTGARAQVVRRRADGSWLRLLDQPEFAAPAAER</sequence>
<reference evidence="2" key="1">
    <citation type="submission" date="2024-07" db="EMBL/GenBank/DDBJ databases">
        <title>Complete genome sequences of cellulolytic bacteria, Kitasatospora sp. CMC57 and Streptomyces sp. CMC78, isolated from Japanese agricultural soil.</title>
        <authorList>
            <person name="Hashimoto T."/>
            <person name="Ito M."/>
            <person name="Iwamoto M."/>
            <person name="Fukahori D."/>
            <person name="Shoda T."/>
            <person name="Sakoda M."/>
            <person name="Morohoshi T."/>
            <person name="Mitsuboshi M."/>
            <person name="Nishizawa T."/>
        </authorList>
    </citation>
    <scope>NUCLEOTIDE SEQUENCE</scope>
    <source>
        <strain evidence="2">CMC57</strain>
    </source>
</reference>
<name>A0AB33K2X2_9ACTN</name>
<organism evidence="2">
    <name type="scientific">Kitasatospora sp. CMC57</name>
    <dbReference type="NCBI Taxonomy" id="3231513"/>
    <lineage>
        <taxon>Bacteria</taxon>
        <taxon>Bacillati</taxon>
        <taxon>Actinomycetota</taxon>
        <taxon>Actinomycetes</taxon>
        <taxon>Kitasatosporales</taxon>
        <taxon>Streptomycetaceae</taxon>
        <taxon>Kitasatospora</taxon>
    </lineage>
</organism>
<evidence type="ECO:0000256" key="1">
    <source>
        <dbReference type="SAM" id="MobiDB-lite"/>
    </source>
</evidence>
<dbReference type="AlphaFoldDB" id="A0AB33K2X2"/>
<accession>A0AB33K2X2</accession>
<proteinExistence type="predicted"/>
<dbReference type="EMBL" id="AP035881">
    <property type="protein sequence ID" value="BFP49141.1"/>
    <property type="molecule type" value="Genomic_DNA"/>
</dbReference>
<evidence type="ECO:0000313" key="2">
    <source>
        <dbReference type="EMBL" id="BFP49141.1"/>
    </source>
</evidence>
<gene>
    <name evidence="2" type="ORF">KCMC57_55090</name>
</gene>